<evidence type="ECO:0000313" key="9">
    <source>
        <dbReference type="Proteomes" id="UP000494165"/>
    </source>
</evidence>
<dbReference type="SMART" id="SM00501">
    <property type="entry name" value="BRIGHT"/>
    <property type="match status" value="1"/>
</dbReference>
<keyword evidence="5" id="KW-0539">Nucleus</keyword>
<dbReference type="EMBL" id="CADEPI010000260">
    <property type="protein sequence ID" value="CAB3382221.1"/>
    <property type="molecule type" value="Genomic_DNA"/>
</dbReference>
<comment type="subcellular location">
    <subcellularLocation>
        <location evidence="1">Nucleus</location>
    </subcellularLocation>
</comment>
<evidence type="ECO:0000256" key="6">
    <source>
        <dbReference type="SAM" id="MobiDB-lite"/>
    </source>
</evidence>
<protein>
    <recommendedName>
        <fullName evidence="7">ARID domain-containing protein</fullName>
    </recommendedName>
</protein>
<dbReference type="InterPro" id="IPR001606">
    <property type="entry name" value="ARID_dom"/>
</dbReference>
<reference evidence="8 9" key="1">
    <citation type="submission" date="2020-04" db="EMBL/GenBank/DDBJ databases">
        <authorList>
            <person name="Alioto T."/>
            <person name="Alioto T."/>
            <person name="Gomez Garrido J."/>
        </authorList>
    </citation>
    <scope>NUCLEOTIDE SEQUENCE [LARGE SCALE GENOMIC DNA]</scope>
</reference>
<gene>
    <name evidence="8" type="ORF">CLODIP_2_CD11743</name>
</gene>
<dbReference type="FunFam" id="1.10.150.60:FF:000007">
    <property type="entry name" value="AT-rich interactive domain-containing protein 3C"/>
    <property type="match status" value="1"/>
</dbReference>
<feature type="domain" description="ARID" evidence="7">
    <location>
        <begin position="35"/>
        <end position="127"/>
    </location>
</feature>
<dbReference type="Pfam" id="PF01388">
    <property type="entry name" value="ARID"/>
    <property type="match status" value="1"/>
</dbReference>
<feature type="region of interest" description="Disordered" evidence="6">
    <location>
        <begin position="236"/>
        <end position="256"/>
    </location>
</feature>
<comment type="caution">
    <text evidence="8">The sequence shown here is derived from an EMBL/GenBank/DDBJ whole genome shotgun (WGS) entry which is preliminary data.</text>
</comment>
<accession>A0A8S1DVR4</accession>
<dbReference type="OrthoDB" id="10044343at2759"/>
<evidence type="ECO:0000256" key="1">
    <source>
        <dbReference type="ARBA" id="ARBA00004123"/>
    </source>
</evidence>
<evidence type="ECO:0000259" key="7">
    <source>
        <dbReference type="PROSITE" id="PS51011"/>
    </source>
</evidence>
<feature type="region of interest" description="Disordered" evidence="6">
    <location>
        <begin position="287"/>
        <end position="336"/>
    </location>
</feature>
<keyword evidence="3" id="KW-0238">DNA-binding</keyword>
<dbReference type="InterPro" id="IPR036431">
    <property type="entry name" value="ARID_dom_sf"/>
</dbReference>
<dbReference type="GO" id="GO:0003677">
    <property type="term" value="F:DNA binding"/>
    <property type="evidence" value="ECO:0007669"/>
    <property type="project" value="UniProtKB-KW"/>
</dbReference>
<evidence type="ECO:0000256" key="2">
    <source>
        <dbReference type="ARBA" id="ARBA00023015"/>
    </source>
</evidence>
<keyword evidence="9" id="KW-1185">Reference proteome</keyword>
<dbReference type="AlphaFoldDB" id="A0A8S1DVR4"/>
<organism evidence="8 9">
    <name type="scientific">Cloeon dipterum</name>
    <dbReference type="NCBI Taxonomy" id="197152"/>
    <lineage>
        <taxon>Eukaryota</taxon>
        <taxon>Metazoa</taxon>
        <taxon>Ecdysozoa</taxon>
        <taxon>Arthropoda</taxon>
        <taxon>Hexapoda</taxon>
        <taxon>Insecta</taxon>
        <taxon>Pterygota</taxon>
        <taxon>Palaeoptera</taxon>
        <taxon>Ephemeroptera</taxon>
        <taxon>Pisciforma</taxon>
        <taxon>Baetidae</taxon>
        <taxon>Cloeon</taxon>
    </lineage>
</organism>
<dbReference type="PROSITE" id="PS51011">
    <property type="entry name" value="ARID"/>
    <property type="match status" value="1"/>
</dbReference>
<evidence type="ECO:0000256" key="3">
    <source>
        <dbReference type="ARBA" id="ARBA00023125"/>
    </source>
</evidence>
<proteinExistence type="predicted"/>
<keyword evidence="2" id="KW-0805">Transcription regulation</keyword>
<dbReference type="InterPro" id="IPR045147">
    <property type="entry name" value="ARI3A/B/C"/>
</dbReference>
<dbReference type="PANTHER" id="PTHR15348">
    <property type="entry name" value="AT-RICH INTERACTIVE DOMAIN-CONTAINING PROTEIN ARID DOMAIN- CONTAINING PROTEIN DEAD RINGER PROTEIN B-CELL REGULATOR OF IGH TRANSCRIPTION BRIGHT"/>
    <property type="match status" value="1"/>
</dbReference>
<dbReference type="GO" id="GO:0005634">
    <property type="term" value="C:nucleus"/>
    <property type="evidence" value="ECO:0007669"/>
    <property type="project" value="UniProtKB-SubCell"/>
</dbReference>
<dbReference type="SMART" id="SM01014">
    <property type="entry name" value="ARID"/>
    <property type="match status" value="1"/>
</dbReference>
<dbReference type="PANTHER" id="PTHR15348:SF0">
    <property type="entry name" value="PROTEIN DEAD RINGER"/>
    <property type="match status" value="1"/>
</dbReference>
<dbReference type="Gene3D" id="1.10.150.60">
    <property type="entry name" value="ARID DNA-binding domain"/>
    <property type="match status" value="1"/>
</dbReference>
<name>A0A8S1DVR4_9INSE</name>
<keyword evidence="4" id="KW-0804">Transcription</keyword>
<sequence>METINLSFRAPLLLIMTNPPPRSDFSSILYEISPDPQRKLFLDDLFSFMHQRGTPINRLPIMAKQVLDLYELFNLVVARGGLVDVINKKLWQEIIKGLNLPSSITSAAFTLRTQYMKYLFPYECAKRNLATKEELDLAIDGNRREGRRTSYGSQYDMPPVRMVSAAAGRRISMNGNVHPPLPIPGTAQNSFDAATHAALAEFARRHPYPNSPISVRSPPPTAAMLFLQNLYQSTMPDDNPFLASQAPPVPPPQNEALNLNITRQQEQQQQQAMANAIEQQVRAMNGIPKRESEPVDNGSSPSKKRHSSSASEDDDEVPMNYASPASPEPSAVNVNITRKDRNKMCINVTIGGVKYTGVIFRQDDPKET</sequence>
<dbReference type="Proteomes" id="UP000494165">
    <property type="component" value="Unassembled WGS sequence"/>
</dbReference>
<evidence type="ECO:0000256" key="5">
    <source>
        <dbReference type="ARBA" id="ARBA00023242"/>
    </source>
</evidence>
<evidence type="ECO:0000313" key="8">
    <source>
        <dbReference type="EMBL" id="CAB3382221.1"/>
    </source>
</evidence>
<dbReference type="SUPFAM" id="SSF46774">
    <property type="entry name" value="ARID-like"/>
    <property type="match status" value="1"/>
</dbReference>
<evidence type="ECO:0000256" key="4">
    <source>
        <dbReference type="ARBA" id="ARBA00023163"/>
    </source>
</evidence>
<dbReference type="GO" id="GO:0006357">
    <property type="term" value="P:regulation of transcription by RNA polymerase II"/>
    <property type="evidence" value="ECO:0007669"/>
    <property type="project" value="InterPro"/>
</dbReference>